<organism evidence="2 3">
    <name type="scientific">Candidatus Edwardsbacteria bacterium GWF2_54_11</name>
    <dbReference type="NCBI Taxonomy" id="1817851"/>
    <lineage>
        <taxon>Bacteria</taxon>
        <taxon>Candidatus Edwardsiibacteriota</taxon>
    </lineage>
</organism>
<dbReference type="EMBL" id="MFFM01000034">
    <property type="protein sequence ID" value="OGF12125.1"/>
    <property type="molecule type" value="Genomic_DNA"/>
</dbReference>
<keyword evidence="1" id="KW-0812">Transmembrane</keyword>
<feature type="transmembrane region" description="Helical" evidence="1">
    <location>
        <begin position="65"/>
        <end position="90"/>
    </location>
</feature>
<feature type="transmembrane region" description="Helical" evidence="1">
    <location>
        <begin position="21"/>
        <end position="38"/>
    </location>
</feature>
<evidence type="ECO:0000313" key="2">
    <source>
        <dbReference type="EMBL" id="OGF12125.1"/>
    </source>
</evidence>
<protein>
    <submittedName>
        <fullName evidence="2">Uncharacterized protein</fullName>
    </submittedName>
</protein>
<gene>
    <name evidence="2" type="ORF">A2024_03825</name>
</gene>
<keyword evidence="1" id="KW-1133">Transmembrane helix</keyword>
<accession>A0A1F5RCF5</accession>
<feature type="transmembrane region" description="Helical" evidence="1">
    <location>
        <begin position="192"/>
        <end position="216"/>
    </location>
</feature>
<evidence type="ECO:0000313" key="3">
    <source>
        <dbReference type="Proteomes" id="UP000177230"/>
    </source>
</evidence>
<feature type="transmembrane region" description="Helical" evidence="1">
    <location>
        <begin position="167"/>
        <end position="186"/>
    </location>
</feature>
<comment type="caution">
    <text evidence="2">The sequence shown here is derived from an EMBL/GenBank/DDBJ whole genome shotgun (WGS) entry which is preliminary data.</text>
</comment>
<dbReference type="AlphaFoldDB" id="A0A1F5RCF5"/>
<proteinExistence type="predicted"/>
<dbReference type="Proteomes" id="UP000177230">
    <property type="component" value="Unassembled WGS sequence"/>
</dbReference>
<evidence type="ECO:0000256" key="1">
    <source>
        <dbReference type="SAM" id="Phobius"/>
    </source>
</evidence>
<sequence>MNDLFFIAADYIKGNSIYRPVRRIFNLLFNISIASFIYEKIYEQYYWFDYYDYKSILDYFVKGNFFIPLSIFIAAYGITHIISLTTFYLITYSKTVKWTKSIIDYKVKKETVANKINEISAISKKVIPIELTETMLIEVYNHLKNKLTPENYNNIEKGLTEQKNELMANYHFIFRALITITIYFISLSTFGWLLYLLTTLTLLVTLYLLTLSYRLLDILPVLFSKFQAEAELYIVAHYNERNQKTEVIKTHKHTRRTIKVKK</sequence>
<keyword evidence="1" id="KW-0472">Membrane</keyword>
<reference evidence="2 3" key="1">
    <citation type="journal article" date="2016" name="Nat. Commun.">
        <title>Thousands of microbial genomes shed light on interconnected biogeochemical processes in an aquifer system.</title>
        <authorList>
            <person name="Anantharaman K."/>
            <person name="Brown C.T."/>
            <person name="Hug L.A."/>
            <person name="Sharon I."/>
            <person name="Castelle C.J."/>
            <person name="Probst A.J."/>
            <person name="Thomas B.C."/>
            <person name="Singh A."/>
            <person name="Wilkins M.J."/>
            <person name="Karaoz U."/>
            <person name="Brodie E.L."/>
            <person name="Williams K.H."/>
            <person name="Hubbard S.S."/>
            <person name="Banfield J.F."/>
        </authorList>
    </citation>
    <scope>NUCLEOTIDE SEQUENCE [LARGE SCALE GENOMIC DNA]</scope>
</reference>
<name>A0A1F5RCF5_9BACT</name>